<evidence type="ECO:0000256" key="5">
    <source>
        <dbReference type="ARBA" id="ARBA00022801"/>
    </source>
</evidence>
<protein>
    <recommendedName>
        <fullName evidence="9">glucan 1,3-beta-glucosidase</fullName>
        <ecNumber evidence="9">3.2.1.58</ecNumber>
    </recommendedName>
</protein>
<sequence>MASSNSFIPESGYLDWRNFKANGVNLGSWFCLETFMVPKLFAEHGNGASDEWSFCQNEGVAATKVLDAHYKTFFTKQDIDTLAAHGVNVLRIPFIYSAWIQVPGSPHYRGPQVAIMKELATYAIEKYDMHIVLDLHALPGGVNWLEIGEAQGHGDWFHNERNLQLSFEAVEAVLLYIQQSSGHLKSYTIAPVNEAVDSKDIRTFGTPQALSDKAAAWLLRYILGVIQRVESVNRNIPIMFQDSFKGERFWAFQLPESANLVIDIHCYYFAGRQCNSDTVLSVIDQDARESQQSGRFPVVIGEWSIETEFNNRLEYRKKLYEAGRDAFNQYTQGNIYWSGRVDSDETVHGEGTKRDYWSFMDMIKDKVVTPTEKMGT</sequence>
<dbReference type="GO" id="GO:0009251">
    <property type="term" value="P:glucan catabolic process"/>
    <property type="evidence" value="ECO:0007669"/>
    <property type="project" value="TreeGrafter"/>
</dbReference>
<dbReference type="EC" id="3.2.1.58" evidence="9"/>
<organism evidence="12 13">
    <name type="scientific">Dendryphion nanum</name>
    <dbReference type="NCBI Taxonomy" id="256645"/>
    <lineage>
        <taxon>Eukaryota</taxon>
        <taxon>Fungi</taxon>
        <taxon>Dikarya</taxon>
        <taxon>Ascomycota</taxon>
        <taxon>Pezizomycotina</taxon>
        <taxon>Dothideomycetes</taxon>
        <taxon>Pleosporomycetidae</taxon>
        <taxon>Pleosporales</taxon>
        <taxon>Torulaceae</taxon>
        <taxon>Dendryphion</taxon>
    </lineage>
</organism>
<dbReference type="GO" id="GO:0009986">
    <property type="term" value="C:cell surface"/>
    <property type="evidence" value="ECO:0007669"/>
    <property type="project" value="TreeGrafter"/>
</dbReference>
<evidence type="ECO:0000256" key="10">
    <source>
        <dbReference type="RuleBase" id="RU361153"/>
    </source>
</evidence>
<evidence type="ECO:0000256" key="4">
    <source>
        <dbReference type="ARBA" id="ARBA00022729"/>
    </source>
</evidence>
<dbReference type="GO" id="GO:0071555">
    <property type="term" value="P:cell wall organization"/>
    <property type="evidence" value="ECO:0007669"/>
    <property type="project" value="UniProtKB-KW"/>
</dbReference>
<dbReference type="SUPFAM" id="SSF51445">
    <property type="entry name" value="(Trans)glycosidases"/>
    <property type="match status" value="1"/>
</dbReference>
<evidence type="ECO:0000256" key="8">
    <source>
        <dbReference type="ARBA" id="ARBA00036824"/>
    </source>
</evidence>
<dbReference type="Pfam" id="PF00150">
    <property type="entry name" value="Cellulase"/>
    <property type="match status" value="1"/>
</dbReference>
<dbReference type="InterPro" id="IPR001547">
    <property type="entry name" value="Glyco_hydro_5"/>
</dbReference>
<dbReference type="GO" id="GO:0004338">
    <property type="term" value="F:glucan exo-1,3-beta-glucosidase activity"/>
    <property type="evidence" value="ECO:0007669"/>
    <property type="project" value="UniProtKB-EC"/>
</dbReference>
<dbReference type="EMBL" id="JAGMWT010000004">
    <property type="protein sequence ID" value="KAH7130190.1"/>
    <property type="molecule type" value="Genomic_DNA"/>
</dbReference>
<keyword evidence="6 10" id="KW-0326">Glycosidase</keyword>
<dbReference type="AlphaFoldDB" id="A0A9P9IT54"/>
<evidence type="ECO:0000256" key="3">
    <source>
        <dbReference type="ARBA" id="ARBA00022525"/>
    </source>
</evidence>
<name>A0A9P9IT54_9PLEO</name>
<comment type="caution">
    <text evidence="12">The sequence shown here is derived from an EMBL/GenBank/DDBJ whole genome shotgun (WGS) entry which is preliminary data.</text>
</comment>
<accession>A0A9P9IT54</accession>
<keyword evidence="13" id="KW-1185">Reference proteome</keyword>
<keyword evidence="4" id="KW-0732">Signal</keyword>
<dbReference type="Proteomes" id="UP000700596">
    <property type="component" value="Unassembled WGS sequence"/>
</dbReference>
<evidence type="ECO:0000313" key="12">
    <source>
        <dbReference type="EMBL" id="KAH7130190.1"/>
    </source>
</evidence>
<evidence type="ECO:0000313" key="13">
    <source>
        <dbReference type="Proteomes" id="UP000700596"/>
    </source>
</evidence>
<evidence type="ECO:0000256" key="9">
    <source>
        <dbReference type="ARBA" id="ARBA00038929"/>
    </source>
</evidence>
<feature type="domain" description="Glycoside hydrolase family 5" evidence="11">
    <location>
        <begin position="70"/>
        <end position="338"/>
    </location>
</feature>
<dbReference type="OrthoDB" id="1887033at2759"/>
<dbReference type="PANTHER" id="PTHR31297">
    <property type="entry name" value="GLUCAN ENDO-1,6-BETA-GLUCOSIDASE B"/>
    <property type="match status" value="1"/>
</dbReference>
<evidence type="ECO:0000256" key="2">
    <source>
        <dbReference type="ARBA" id="ARBA00005641"/>
    </source>
</evidence>
<dbReference type="GO" id="GO:0005576">
    <property type="term" value="C:extracellular region"/>
    <property type="evidence" value="ECO:0007669"/>
    <property type="project" value="UniProtKB-SubCell"/>
</dbReference>
<dbReference type="Gene3D" id="3.20.20.80">
    <property type="entry name" value="Glycosidases"/>
    <property type="match status" value="1"/>
</dbReference>
<dbReference type="InterPro" id="IPR050386">
    <property type="entry name" value="Glycosyl_hydrolase_5"/>
</dbReference>
<proteinExistence type="inferred from homology"/>
<keyword evidence="7" id="KW-0961">Cell wall biogenesis/degradation</keyword>
<dbReference type="PANTHER" id="PTHR31297:SF1">
    <property type="entry name" value="GLUCAN 1,3-BETA-GLUCOSIDASE I_II-RELATED"/>
    <property type="match status" value="1"/>
</dbReference>
<evidence type="ECO:0000256" key="7">
    <source>
        <dbReference type="ARBA" id="ARBA00023316"/>
    </source>
</evidence>
<keyword evidence="5 10" id="KW-0378">Hydrolase</keyword>
<dbReference type="InterPro" id="IPR017853">
    <property type="entry name" value="GH"/>
</dbReference>
<evidence type="ECO:0000256" key="1">
    <source>
        <dbReference type="ARBA" id="ARBA00004613"/>
    </source>
</evidence>
<evidence type="ECO:0000256" key="6">
    <source>
        <dbReference type="ARBA" id="ARBA00023295"/>
    </source>
</evidence>
<reference evidence="12" key="1">
    <citation type="journal article" date="2021" name="Nat. Commun.">
        <title>Genetic determinants of endophytism in the Arabidopsis root mycobiome.</title>
        <authorList>
            <person name="Mesny F."/>
            <person name="Miyauchi S."/>
            <person name="Thiergart T."/>
            <person name="Pickel B."/>
            <person name="Atanasova L."/>
            <person name="Karlsson M."/>
            <person name="Huettel B."/>
            <person name="Barry K.W."/>
            <person name="Haridas S."/>
            <person name="Chen C."/>
            <person name="Bauer D."/>
            <person name="Andreopoulos W."/>
            <person name="Pangilinan J."/>
            <person name="LaButti K."/>
            <person name="Riley R."/>
            <person name="Lipzen A."/>
            <person name="Clum A."/>
            <person name="Drula E."/>
            <person name="Henrissat B."/>
            <person name="Kohler A."/>
            <person name="Grigoriev I.V."/>
            <person name="Martin F.M."/>
            <person name="Hacquard S."/>
        </authorList>
    </citation>
    <scope>NUCLEOTIDE SEQUENCE</scope>
    <source>
        <strain evidence="12">MPI-CAGE-CH-0243</strain>
    </source>
</reference>
<keyword evidence="3" id="KW-0964">Secreted</keyword>
<gene>
    <name evidence="12" type="ORF">B0J11DRAFT_602445</name>
</gene>
<comment type="catalytic activity">
    <reaction evidence="8">
        <text>Successive hydrolysis of beta-D-glucose units from the non-reducing ends of (1-&gt;3)-beta-D-glucans, releasing alpha-glucose.</text>
        <dbReference type="EC" id="3.2.1.58"/>
    </reaction>
</comment>
<comment type="subcellular location">
    <subcellularLocation>
        <location evidence="1">Secreted</location>
    </subcellularLocation>
</comment>
<evidence type="ECO:0000259" key="11">
    <source>
        <dbReference type="Pfam" id="PF00150"/>
    </source>
</evidence>
<comment type="similarity">
    <text evidence="2 10">Belongs to the glycosyl hydrolase 5 (cellulase A) family.</text>
</comment>